<evidence type="ECO:0000313" key="4">
    <source>
        <dbReference type="Proteomes" id="UP000247498"/>
    </source>
</evidence>
<comment type="caution">
    <text evidence="3">The sequence shown here is derived from an EMBL/GenBank/DDBJ whole genome shotgun (WGS) entry which is preliminary data.</text>
</comment>
<keyword evidence="4" id="KW-1185">Reference proteome</keyword>
<dbReference type="Proteomes" id="UP000247498">
    <property type="component" value="Unassembled WGS sequence"/>
</dbReference>
<evidence type="ECO:0000256" key="1">
    <source>
        <dbReference type="SAM" id="MobiDB-lite"/>
    </source>
</evidence>
<dbReference type="OrthoDB" id="687730at2759"/>
<dbReference type="Pfam" id="PF00498">
    <property type="entry name" value="FHA"/>
    <property type="match status" value="1"/>
</dbReference>
<evidence type="ECO:0000259" key="2">
    <source>
        <dbReference type="PROSITE" id="PS50006"/>
    </source>
</evidence>
<dbReference type="SMART" id="SM00240">
    <property type="entry name" value="FHA"/>
    <property type="match status" value="1"/>
</dbReference>
<dbReference type="STRING" id="307507.A0A2V0NQJ1"/>
<name>A0A2V0NQJ1_9CHLO</name>
<dbReference type="PROSITE" id="PS50006">
    <property type="entry name" value="FHA_DOMAIN"/>
    <property type="match status" value="1"/>
</dbReference>
<protein>
    <recommendedName>
        <fullName evidence="2">FHA domain-containing protein</fullName>
    </recommendedName>
</protein>
<dbReference type="InterPro" id="IPR000253">
    <property type="entry name" value="FHA_dom"/>
</dbReference>
<dbReference type="SUPFAM" id="SSF49879">
    <property type="entry name" value="SMAD/FHA domain"/>
    <property type="match status" value="1"/>
</dbReference>
<proteinExistence type="predicted"/>
<dbReference type="InterPro" id="IPR050923">
    <property type="entry name" value="Cell_Proc_Reg/RNA_Proc"/>
</dbReference>
<dbReference type="AlphaFoldDB" id="A0A2V0NQJ1"/>
<dbReference type="EMBL" id="BDRX01000013">
    <property type="protein sequence ID" value="GBF89894.1"/>
    <property type="molecule type" value="Genomic_DNA"/>
</dbReference>
<dbReference type="InterPro" id="IPR008984">
    <property type="entry name" value="SMAD_FHA_dom_sf"/>
</dbReference>
<sequence length="229" mass="22948">MRTTVGSSSRQAKWLVARSRLASVARRPAASRATAVVASSRLVLTPTGSGSCEHIGSKLPLPKPIPLKDGVYEVGRSSPADILLPIPTVSTRHALLRVEDATVYITDLNSTNGTLVNGVELSPMDNVAVEVGAEVVFGDVYLARFQLDLVADAASPPSFAAAAGSGSSGAEASGTVVLGAEDSGDAAGGALGMGLGPGLGLGGGAGGGGGGVTTRPVKRPKVRQDFSPY</sequence>
<dbReference type="CDD" id="cd00060">
    <property type="entry name" value="FHA"/>
    <property type="match status" value="1"/>
</dbReference>
<dbReference type="PANTHER" id="PTHR23308">
    <property type="entry name" value="NUCLEAR INHIBITOR OF PROTEIN PHOSPHATASE-1"/>
    <property type="match status" value="1"/>
</dbReference>
<feature type="region of interest" description="Disordered" evidence="1">
    <location>
        <begin position="204"/>
        <end position="229"/>
    </location>
</feature>
<evidence type="ECO:0000313" key="3">
    <source>
        <dbReference type="EMBL" id="GBF89894.1"/>
    </source>
</evidence>
<reference evidence="3 4" key="1">
    <citation type="journal article" date="2018" name="Sci. Rep.">
        <title>Raphidocelis subcapitata (=Pseudokirchneriella subcapitata) provides an insight into genome evolution and environmental adaptations in the Sphaeropleales.</title>
        <authorList>
            <person name="Suzuki S."/>
            <person name="Yamaguchi H."/>
            <person name="Nakajima N."/>
            <person name="Kawachi M."/>
        </authorList>
    </citation>
    <scope>NUCLEOTIDE SEQUENCE [LARGE SCALE GENOMIC DNA]</scope>
    <source>
        <strain evidence="3 4">NIES-35</strain>
    </source>
</reference>
<dbReference type="Gene3D" id="2.60.200.20">
    <property type="match status" value="1"/>
</dbReference>
<gene>
    <name evidence="3" type="ORF">Rsub_02598</name>
</gene>
<dbReference type="InParanoid" id="A0A2V0NQJ1"/>
<feature type="domain" description="FHA" evidence="2">
    <location>
        <begin position="72"/>
        <end position="121"/>
    </location>
</feature>
<organism evidence="3 4">
    <name type="scientific">Raphidocelis subcapitata</name>
    <dbReference type="NCBI Taxonomy" id="307507"/>
    <lineage>
        <taxon>Eukaryota</taxon>
        <taxon>Viridiplantae</taxon>
        <taxon>Chlorophyta</taxon>
        <taxon>core chlorophytes</taxon>
        <taxon>Chlorophyceae</taxon>
        <taxon>CS clade</taxon>
        <taxon>Sphaeropleales</taxon>
        <taxon>Selenastraceae</taxon>
        <taxon>Raphidocelis</taxon>
    </lineage>
</organism>
<accession>A0A2V0NQJ1</accession>